<dbReference type="RefSeq" id="XP_002910916.1">
    <property type="nucleotide sequence ID" value="XM_002910870.1"/>
</dbReference>
<dbReference type="HOGENOM" id="CLU_2704707_0_0_1"/>
<dbReference type="EMBL" id="AACS02000007">
    <property type="protein sequence ID" value="EFI27422.1"/>
    <property type="molecule type" value="Genomic_DNA"/>
</dbReference>
<organism evidence="2 3">
    <name type="scientific">Coprinopsis cinerea (strain Okayama-7 / 130 / ATCC MYA-4618 / FGSC 9003)</name>
    <name type="common">Inky cap fungus</name>
    <name type="synonym">Hormographiella aspergillata</name>
    <dbReference type="NCBI Taxonomy" id="240176"/>
    <lineage>
        <taxon>Eukaryota</taxon>
        <taxon>Fungi</taxon>
        <taxon>Dikarya</taxon>
        <taxon>Basidiomycota</taxon>
        <taxon>Agaricomycotina</taxon>
        <taxon>Agaricomycetes</taxon>
        <taxon>Agaricomycetidae</taxon>
        <taxon>Agaricales</taxon>
        <taxon>Agaricineae</taxon>
        <taxon>Psathyrellaceae</taxon>
        <taxon>Coprinopsis</taxon>
    </lineage>
</organism>
<evidence type="ECO:0000313" key="2">
    <source>
        <dbReference type="EMBL" id="EFI27422.1"/>
    </source>
</evidence>
<gene>
    <name evidence="2" type="ORF">CC1G_14893</name>
</gene>
<feature type="region of interest" description="Disordered" evidence="1">
    <location>
        <begin position="37"/>
        <end position="73"/>
    </location>
</feature>
<keyword evidence="3" id="KW-1185">Reference proteome</keyword>
<accession>D6RNK6</accession>
<reference evidence="2 3" key="1">
    <citation type="journal article" date="2010" name="Proc. Natl. Acad. Sci. U.S.A.">
        <title>Insights into evolution of multicellular fungi from the assembled chromosomes of the mushroom Coprinopsis cinerea (Coprinus cinereus).</title>
        <authorList>
            <person name="Stajich J.E."/>
            <person name="Wilke S.K."/>
            <person name="Ahren D."/>
            <person name="Au C.H."/>
            <person name="Birren B.W."/>
            <person name="Borodovsky M."/>
            <person name="Burns C."/>
            <person name="Canback B."/>
            <person name="Casselton L.A."/>
            <person name="Cheng C.K."/>
            <person name="Deng J."/>
            <person name="Dietrich F.S."/>
            <person name="Fargo D.C."/>
            <person name="Farman M.L."/>
            <person name="Gathman A.C."/>
            <person name="Goldberg J."/>
            <person name="Guigo R."/>
            <person name="Hoegger P.J."/>
            <person name="Hooker J.B."/>
            <person name="Huggins A."/>
            <person name="James T.Y."/>
            <person name="Kamada T."/>
            <person name="Kilaru S."/>
            <person name="Kodira C."/>
            <person name="Kues U."/>
            <person name="Kupfer D."/>
            <person name="Kwan H.S."/>
            <person name="Lomsadze A."/>
            <person name="Li W."/>
            <person name="Lilly W.W."/>
            <person name="Ma L.J."/>
            <person name="Mackey A.J."/>
            <person name="Manning G."/>
            <person name="Martin F."/>
            <person name="Muraguchi H."/>
            <person name="Natvig D.O."/>
            <person name="Palmerini H."/>
            <person name="Ramesh M.A."/>
            <person name="Rehmeyer C.J."/>
            <person name="Roe B.A."/>
            <person name="Shenoy N."/>
            <person name="Stanke M."/>
            <person name="Ter-Hovhannisyan V."/>
            <person name="Tunlid A."/>
            <person name="Velagapudi R."/>
            <person name="Vision T.J."/>
            <person name="Zeng Q."/>
            <person name="Zolan M.E."/>
            <person name="Pukkila P.J."/>
        </authorList>
    </citation>
    <scope>NUCLEOTIDE SEQUENCE [LARGE SCALE GENOMIC DNA]</scope>
    <source>
        <strain evidence="3">Okayama-7 / 130 / ATCC MYA-4618 / FGSC 9003</strain>
    </source>
</reference>
<dbReference type="GeneID" id="9378472"/>
<evidence type="ECO:0000313" key="3">
    <source>
        <dbReference type="Proteomes" id="UP000001861"/>
    </source>
</evidence>
<dbReference type="Proteomes" id="UP000001861">
    <property type="component" value="Unassembled WGS sequence"/>
</dbReference>
<evidence type="ECO:0000256" key="1">
    <source>
        <dbReference type="SAM" id="MobiDB-lite"/>
    </source>
</evidence>
<dbReference type="AlphaFoldDB" id="D6RNK6"/>
<dbReference type="KEGG" id="cci:CC1G_14893"/>
<feature type="compositionally biased region" description="Basic and acidic residues" evidence="1">
    <location>
        <begin position="37"/>
        <end position="65"/>
    </location>
</feature>
<dbReference type="InParanoid" id="D6RNK6"/>
<comment type="caution">
    <text evidence="2">The sequence shown here is derived from an EMBL/GenBank/DDBJ whole genome shotgun (WGS) entry which is preliminary data.</text>
</comment>
<protein>
    <submittedName>
        <fullName evidence="2">Uncharacterized protein</fullName>
    </submittedName>
</protein>
<sequence>MATSTRGHSFEPSQFLAPDKIETITFPILDDDYRCREERTLNQTKDQKSGADESGERDKSDERLRQMNAEAVY</sequence>
<proteinExistence type="predicted"/>
<name>D6RNK6_COPC7</name>
<dbReference type="VEuPathDB" id="FungiDB:CC1G_14893"/>